<dbReference type="SMART" id="SM00581">
    <property type="entry name" value="PSP"/>
    <property type="match status" value="1"/>
</dbReference>
<dbReference type="Proteomes" id="UP000728032">
    <property type="component" value="Unassembled WGS sequence"/>
</dbReference>
<keyword evidence="4" id="KW-1185">Reference proteome</keyword>
<dbReference type="EMBL" id="CAJPVJ010013030">
    <property type="protein sequence ID" value="CAG2174647.1"/>
    <property type="molecule type" value="Genomic_DNA"/>
</dbReference>
<feature type="compositionally biased region" description="Polar residues" evidence="1">
    <location>
        <begin position="105"/>
        <end position="115"/>
    </location>
</feature>
<gene>
    <name evidence="3" type="ORF">ONB1V03_LOCUS14091</name>
</gene>
<protein>
    <recommendedName>
        <fullName evidence="2">PSP proline-rich domain-containing protein</fullName>
    </recommendedName>
</protein>
<proteinExistence type="predicted"/>
<dbReference type="InterPro" id="IPR007180">
    <property type="entry name" value="DUF382"/>
</dbReference>
<feature type="compositionally biased region" description="Basic and acidic residues" evidence="1">
    <location>
        <begin position="781"/>
        <end position="800"/>
    </location>
</feature>
<feature type="compositionally biased region" description="Acidic residues" evidence="1">
    <location>
        <begin position="289"/>
        <end position="305"/>
    </location>
</feature>
<feature type="region of interest" description="Disordered" evidence="1">
    <location>
        <begin position="105"/>
        <end position="145"/>
    </location>
</feature>
<dbReference type="PANTHER" id="PTHR12785">
    <property type="entry name" value="SPLICING FACTOR 3B"/>
    <property type="match status" value="1"/>
</dbReference>
<evidence type="ECO:0000256" key="1">
    <source>
        <dbReference type="SAM" id="MobiDB-lite"/>
    </source>
</evidence>
<sequence>MTATSNEYQRDVSDGQTFSQTMRASNQMQELDNEDTNEGTNEASNDDSTDVESNDETNQSFPNAEEMTTEDVKPIESNFSVQHIISHNSGAPELISSANNTSVIVNPNQLSQPTDQLEESSEDSAQTDVDSIKDENQYIESVDSLDTERSDKVIKDAEEVKEVIKSESPVIQTKTEEMIEQKVEIKPESQTPEVTQESIDSFIKESPVQSIQEISHKPVVKQTSDITSMVKTTLITAVKDETQNGDISETKGKKLTKNQKKKQRKKLQSKRRQLEAKRKEQNNINESDDRMDVEEEDDEEVEIEYIPDAINKDETYVYFAKVFDKFRTGETDNREDSHEDEVMDLAKKMMERKKPVEMELKDEDERRDGEQKVSKRKLKQMTRMTVSELKQRVSHPELVEMHDVTARDPLLLLHLKATRNSVPVPRHWCYKRKYLQGKRGFEKPPFKLPEFIRKTGIMEMRQALQEKEESKSLKAQMREKIRPKMGKIDIDYQKLHDAFFKWQTKPKMTIHGDLYYEGKEFETRLKEKKPGELSNELRTALGMPTGPNSQKCPPPWLIAMQRYGPPPSYPSIKIPGLNAPIPDGCSFGYHAGGWGKPPVDEYGRPLYGDVFGVSTASDLNLIEEEVDRTLWGEMEDESEEEEEEESEEEETEETAGAPKQAAKEVDETGFVTPAEGLITPSGLTSVPTGTETPDMIELRKRKQIEAEMESGDNPSLYTVIPEKKGEKMGREMMGSAHTYDMSASTLRKGQGVDVALDPSDLEAGAGLDSAAMAARYEQTMKERSSHLAKEDLSDMVAEHAARHKRKKPQTDTKQNKKYQFKF</sequence>
<accession>A0A7R9MEE5</accession>
<feature type="compositionally biased region" description="Acidic residues" evidence="1">
    <location>
        <begin position="44"/>
        <end position="55"/>
    </location>
</feature>
<evidence type="ECO:0000313" key="3">
    <source>
        <dbReference type="EMBL" id="CAD7657461.1"/>
    </source>
</evidence>
<dbReference type="Pfam" id="PF04037">
    <property type="entry name" value="DUF382"/>
    <property type="match status" value="1"/>
</dbReference>
<feature type="region of interest" description="Disordered" evidence="1">
    <location>
        <begin position="1"/>
        <end position="75"/>
    </location>
</feature>
<dbReference type="AlphaFoldDB" id="A0A7R9MEE5"/>
<dbReference type="PANTHER" id="PTHR12785:SF6">
    <property type="entry name" value="SPLICING FACTOR 3B SUBUNIT 2"/>
    <property type="match status" value="1"/>
</dbReference>
<dbReference type="GO" id="GO:0005689">
    <property type="term" value="C:U12-type spliceosomal complex"/>
    <property type="evidence" value="ECO:0007669"/>
    <property type="project" value="TreeGrafter"/>
</dbReference>
<feature type="compositionally biased region" description="Basic and acidic residues" evidence="1">
    <location>
        <begin position="238"/>
        <end position="252"/>
    </location>
</feature>
<dbReference type="Pfam" id="PF04046">
    <property type="entry name" value="PSP"/>
    <property type="match status" value="1"/>
</dbReference>
<feature type="compositionally biased region" description="Basic residues" evidence="1">
    <location>
        <begin position="253"/>
        <end position="271"/>
    </location>
</feature>
<feature type="compositionally biased region" description="Acidic residues" evidence="1">
    <location>
        <begin position="633"/>
        <end position="653"/>
    </location>
</feature>
<dbReference type="InterPro" id="IPR006568">
    <property type="entry name" value="PSP_pro-rich"/>
</dbReference>
<dbReference type="InterPro" id="IPR052584">
    <property type="entry name" value="U2_snRNP_Complex_Component"/>
</dbReference>
<evidence type="ECO:0000313" key="4">
    <source>
        <dbReference type="Proteomes" id="UP000728032"/>
    </source>
</evidence>
<reference evidence="3" key="1">
    <citation type="submission" date="2020-11" db="EMBL/GenBank/DDBJ databases">
        <authorList>
            <person name="Tran Van P."/>
        </authorList>
    </citation>
    <scope>NUCLEOTIDE SEQUENCE</scope>
</reference>
<feature type="compositionally biased region" description="Basic and acidic residues" evidence="1">
    <location>
        <begin position="272"/>
        <end position="281"/>
    </location>
</feature>
<name>A0A7R9MEE5_9ACAR</name>
<evidence type="ECO:0000259" key="2">
    <source>
        <dbReference type="SMART" id="SM00581"/>
    </source>
</evidence>
<feature type="compositionally biased region" description="Polar residues" evidence="1">
    <location>
        <begin position="14"/>
        <end position="30"/>
    </location>
</feature>
<feature type="region of interest" description="Disordered" evidence="1">
    <location>
        <begin position="628"/>
        <end position="664"/>
    </location>
</feature>
<organism evidence="3">
    <name type="scientific">Oppiella nova</name>
    <dbReference type="NCBI Taxonomy" id="334625"/>
    <lineage>
        <taxon>Eukaryota</taxon>
        <taxon>Metazoa</taxon>
        <taxon>Ecdysozoa</taxon>
        <taxon>Arthropoda</taxon>
        <taxon>Chelicerata</taxon>
        <taxon>Arachnida</taxon>
        <taxon>Acari</taxon>
        <taxon>Acariformes</taxon>
        <taxon>Sarcoptiformes</taxon>
        <taxon>Oribatida</taxon>
        <taxon>Brachypylina</taxon>
        <taxon>Oppioidea</taxon>
        <taxon>Oppiidae</taxon>
        <taxon>Oppiella</taxon>
    </lineage>
</organism>
<dbReference type="EMBL" id="OC927855">
    <property type="protein sequence ID" value="CAD7657461.1"/>
    <property type="molecule type" value="Genomic_DNA"/>
</dbReference>
<feature type="domain" description="PSP proline-rich" evidence="2">
    <location>
        <begin position="525"/>
        <end position="583"/>
    </location>
</feature>
<dbReference type="OrthoDB" id="10260794at2759"/>
<feature type="region of interest" description="Disordered" evidence="1">
    <location>
        <begin position="781"/>
        <end position="822"/>
    </location>
</feature>
<feature type="region of interest" description="Disordered" evidence="1">
    <location>
        <begin position="238"/>
        <end position="306"/>
    </location>
</feature>